<feature type="region of interest" description="Disordered" evidence="6">
    <location>
        <begin position="410"/>
        <end position="429"/>
    </location>
</feature>
<keyword evidence="3" id="KW-0238">DNA-binding</keyword>
<dbReference type="OMA" id="PSICQSS"/>
<gene>
    <name evidence="8" type="ORF">EUTSA_v10007696mg</name>
</gene>
<dbReference type="EMBL" id="KI517683">
    <property type="protein sequence ID" value="ESQ34261.1"/>
    <property type="molecule type" value="Genomic_DNA"/>
</dbReference>
<feature type="compositionally biased region" description="Basic and acidic residues" evidence="6">
    <location>
        <begin position="1"/>
        <end position="23"/>
    </location>
</feature>
<evidence type="ECO:0000313" key="8">
    <source>
        <dbReference type="EMBL" id="ESQ34261.1"/>
    </source>
</evidence>
<dbReference type="Gene3D" id="4.10.280.10">
    <property type="entry name" value="Helix-loop-helix DNA-binding domain"/>
    <property type="match status" value="1"/>
</dbReference>
<keyword evidence="9" id="KW-1185">Reference proteome</keyword>
<feature type="compositionally biased region" description="Basic and acidic residues" evidence="6">
    <location>
        <begin position="208"/>
        <end position="218"/>
    </location>
</feature>
<reference evidence="8 9" key="1">
    <citation type="journal article" date="2013" name="Front. Plant Sci.">
        <title>The Reference Genome of the Halophytic Plant Eutrema salsugineum.</title>
        <authorList>
            <person name="Yang R."/>
            <person name="Jarvis D.E."/>
            <person name="Chen H."/>
            <person name="Beilstein M.A."/>
            <person name="Grimwood J."/>
            <person name="Jenkins J."/>
            <person name="Shu S."/>
            <person name="Prochnik S."/>
            <person name="Xin M."/>
            <person name="Ma C."/>
            <person name="Schmutz J."/>
            <person name="Wing R.A."/>
            <person name="Mitchell-Olds T."/>
            <person name="Schumaker K.S."/>
            <person name="Wang X."/>
        </authorList>
    </citation>
    <scope>NUCLEOTIDE SEQUENCE [LARGE SCALE GENOMIC DNA]</scope>
</reference>
<evidence type="ECO:0000313" key="9">
    <source>
        <dbReference type="Proteomes" id="UP000030689"/>
    </source>
</evidence>
<protein>
    <recommendedName>
        <fullName evidence="7">BHLH domain-containing protein</fullName>
    </recommendedName>
</protein>
<name>V4MR96_EUTSA</name>
<dbReference type="InterPro" id="IPR011598">
    <property type="entry name" value="bHLH_dom"/>
</dbReference>
<feature type="compositionally biased region" description="Basic and acidic residues" evidence="6">
    <location>
        <begin position="416"/>
        <end position="429"/>
    </location>
</feature>
<dbReference type="AlphaFoldDB" id="V4MR96"/>
<evidence type="ECO:0000256" key="3">
    <source>
        <dbReference type="ARBA" id="ARBA00023125"/>
    </source>
</evidence>
<feature type="compositionally biased region" description="Polar residues" evidence="6">
    <location>
        <begin position="176"/>
        <end position="187"/>
    </location>
</feature>
<proteinExistence type="predicted"/>
<dbReference type="FunFam" id="4.10.280.10:FF:000002">
    <property type="entry name" value="Basic helix-loop-helix transcription factor"/>
    <property type="match status" value="1"/>
</dbReference>
<comment type="subcellular location">
    <subcellularLocation>
        <location evidence="1">Nucleus</location>
    </subcellularLocation>
</comment>
<dbReference type="STRING" id="72664.V4MR96"/>
<dbReference type="KEGG" id="eus:EUTSA_v10007696mg"/>
<feature type="compositionally biased region" description="Basic and acidic residues" evidence="6">
    <location>
        <begin position="158"/>
        <end position="174"/>
    </location>
</feature>
<dbReference type="GO" id="GO:0005634">
    <property type="term" value="C:nucleus"/>
    <property type="evidence" value="ECO:0007669"/>
    <property type="project" value="UniProtKB-SubCell"/>
</dbReference>
<keyword evidence="4" id="KW-0804">Transcription</keyword>
<dbReference type="CDD" id="cd18919">
    <property type="entry name" value="bHLH_AtBPE_like"/>
    <property type="match status" value="1"/>
</dbReference>
<accession>V4MR96</accession>
<evidence type="ECO:0000256" key="5">
    <source>
        <dbReference type="ARBA" id="ARBA00023242"/>
    </source>
</evidence>
<dbReference type="InterPro" id="IPR036638">
    <property type="entry name" value="HLH_DNA-bd_sf"/>
</dbReference>
<dbReference type="Proteomes" id="UP000030689">
    <property type="component" value="Unassembled WGS sequence"/>
</dbReference>
<evidence type="ECO:0000256" key="2">
    <source>
        <dbReference type="ARBA" id="ARBA00023015"/>
    </source>
</evidence>
<dbReference type="GO" id="GO:0009637">
    <property type="term" value="P:response to blue light"/>
    <property type="evidence" value="ECO:0007669"/>
    <property type="project" value="EnsemblPlants"/>
</dbReference>
<evidence type="ECO:0000256" key="6">
    <source>
        <dbReference type="SAM" id="MobiDB-lite"/>
    </source>
</evidence>
<dbReference type="Gramene" id="ESQ34261">
    <property type="protein sequence ID" value="ESQ34261"/>
    <property type="gene ID" value="EUTSA_v10007696mg"/>
</dbReference>
<dbReference type="GO" id="GO:0046983">
    <property type="term" value="F:protein dimerization activity"/>
    <property type="evidence" value="ECO:0007669"/>
    <property type="project" value="InterPro"/>
</dbReference>
<dbReference type="GO" id="GO:0003677">
    <property type="term" value="F:DNA binding"/>
    <property type="evidence" value="ECO:0007669"/>
    <property type="project" value="UniProtKB-KW"/>
</dbReference>
<dbReference type="PANTHER" id="PTHR12565">
    <property type="entry name" value="STEROL REGULATORY ELEMENT-BINDING PROTEIN"/>
    <property type="match status" value="1"/>
</dbReference>
<feature type="compositionally biased region" description="Basic and acidic residues" evidence="6">
    <location>
        <begin position="228"/>
        <end position="237"/>
    </location>
</feature>
<dbReference type="eggNOG" id="ENOG502QT8I">
    <property type="taxonomic scope" value="Eukaryota"/>
</dbReference>
<dbReference type="OrthoDB" id="1923196at2759"/>
<dbReference type="PANTHER" id="PTHR12565:SF184">
    <property type="entry name" value="BHLH TRANSCRIPTION FACTOR"/>
    <property type="match status" value="1"/>
</dbReference>
<keyword evidence="2" id="KW-0805">Transcription regulation</keyword>
<dbReference type="GO" id="GO:0009911">
    <property type="term" value="P:positive regulation of flower development"/>
    <property type="evidence" value="ECO:0007669"/>
    <property type="project" value="EnsemblPlants"/>
</dbReference>
<feature type="compositionally biased region" description="Polar residues" evidence="6">
    <location>
        <begin position="238"/>
        <end position="251"/>
    </location>
</feature>
<evidence type="ECO:0000256" key="1">
    <source>
        <dbReference type="ARBA" id="ARBA00004123"/>
    </source>
</evidence>
<dbReference type="SMART" id="SM00353">
    <property type="entry name" value="HLH"/>
    <property type="match status" value="1"/>
</dbReference>
<dbReference type="PROSITE" id="PS50888">
    <property type="entry name" value="BHLH"/>
    <property type="match status" value="1"/>
</dbReference>
<dbReference type="InterPro" id="IPR024097">
    <property type="entry name" value="bHLH_ZIP_TF"/>
</dbReference>
<evidence type="ECO:0000259" key="7">
    <source>
        <dbReference type="PROSITE" id="PS50888"/>
    </source>
</evidence>
<evidence type="ECO:0000256" key="4">
    <source>
        <dbReference type="ARBA" id="ARBA00023163"/>
    </source>
</evidence>
<keyword evidence="5" id="KW-0539">Nucleus</keyword>
<dbReference type="GO" id="GO:0003700">
    <property type="term" value="F:DNA-binding transcription factor activity"/>
    <property type="evidence" value="ECO:0007669"/>
    <property type="project" value="TreeGrafter"/>
</dbReference>
<sequence length="429" mass="47089">MNLSEDKNEFAGDNSNRDNDGVKNFDSVNTPVDWRISASNPPVSYHLENPMPSICQSSSSPSQMMDSFRQNLWYDGGFNVHSTDAGNDDSTSFRGNIDRPLEMGWSMAQFPADSGFTERAAKFSLFGCGSFSELMMNQQGAPESNGLFLQDTEVASGSKRDNDGPASKLVKDRSNGPGNVSEDSQSSGGNGHVKCGETSSSSKKRNRIGKDFDPDQSRRAQQSGEEQEDKKNKKDEQSPNSNADKTNSGKQVSDPLKDGYIHMRARRGQATNSHSLAERVRREKSKRMKFLQDLVPGCDKVTGKAVMLDEIINYVQSLQCQIEFLSMKLSTVNPPLDFGLESLLAKDALQLSAPALPQSMSMLYPPLSYPSQTGIMQPNFSSMSPMNGGLKRQETHGYKSDHHNIVHMNHGTGTAPDHEDATANTKVEP</sequence>
<feature type="domain" description="BHLH" evidence="7">
    <location>
        <begin position="268"/>
        <end position="318"/>
    </location>
</feature>
<dbReference type="SUPFAM" id="SSF47459">
    <property type="entry name" value="HLH, helix-loop-helix DNA-binding domain"/>
    <property type="match status" value="1"/>
</dbReference>
<organism evidence="8 9">
    <name type="scientific">Eutrema salsugineum</name>
    <name type="common">Saltwater cress</name>
    <name type="synonym">Sisymbrium salsugineum</name>
    <dbReference type="NCBI Taxonomy" id="72664"/>
    <lineage>
        <taxon>Eukaryota</taxon>
        <taxon>Viridiplantae</taxon>
        <taxon>Streptophyta</taxon>
        <taxon>Embryophyta</taxon>
        <taxon>Tracheophyta</taxon>
        <taxon>Spermatophyta</taxon>
        <taxon>Magnoliopsida</taxon>
        <taxon>eudicotyledons</taxon>
        <taxon>Gunneridae</taxon>
        <taxon>Pentapetalae</taxon>
        <taxon>rosids</taxon>
        <taxon>malvids</taxon>
        <taxon>Brassicales</taxon>
        <taxon>Brassicaceae</taxon>
        <taxon>Eutremeae</taxon>
        <taxon>Eutrema</taxon>
    </lineage>
</organism>
<feature type="region of interest" description="Disordered" evidence="6">
    <location>
        <begin position="155"/>
        <end position="256"/>
    </location>
</feature>
<feature type="region of interest" description="Disordered" evidence="6">
    <location>
        <begin position="1"/>
        <end position="27"/>
    </location>
</feature>